<dbReference type="EMBL" id="ATBP01000428">
    <property type="protein sequence ID" value="ETR70413.1"/>
    <property type="molecule type" value="Genomic_DNA"/>
</dbReference>
<organism evidence="6 7">
    <name type="scientific">Candidatus Magnetoglobus multicellularis str. Araruama</name>
    <dbReference type="NCBI Taxonomy" id="890399"/>
    <lineage>
        <taxon>Bacteria</taxon>
        <taxon>Pseudomonadati</taxon>
        <taxon>Thermodesulfobacteriota</taxon>
        <taxon>Desulfobacteria</taxon>
        <taxon>Desulfobacterales</taxon>
        <taxon>Desulfobacteraceae</taxon>
        <taxon>Candidatus Magnetoglobus</taxon>
    </lineage>
</organism>
<keyword evidence="3" id="KW-0143">Chaperone</keyword>
<proteinExistence type="predicted"/>
<dbReference type="SMART" id="SM00382">
    <property type="entry name" value="AAA"/>
    <property type="match status" value="1"/>
</dbReference>
<dbReference type="SUPFAM" id="SSF52540">
    <property type="entry name" value="P-loop containing nucleoside triphosphate hydrolases"/>
    <property type="match status" value="1"/>
</dbReference>
<dbReference type="InterPro" id="IPR003959">
    <property type="entry name" value="ATPase_AAA_core"/>
</dbReference>
<comment type="caution">
    <text evidence="6">The sequence shown here is derived from an EMBL/GenBank/DDBJ whole genome shotgun (WGS) entry which is preliminary data.</text>
</comment>
<dbReference type="InterPro" id="IPR050052">
    <property type="entry name" value="ATP-dep_Clp_protease_ClpX"/>
</dbReference>
<protein>
    <submittedName>
        <fullName evidence="6">ATPase AAA-2 domain-containing protein</fullName>
    </submittedName>
</protein>
<dbReference type="Pfam" id="PF07724">
    <property type="entry name" value="AAA_2"/>
    <property type="match status" value="1"/>
</dbReference>
<evidence type="ECO:0000256" key="2">
    <source>
        <dbReference type="ARBA" id="ARBA00022840"/>
    </source>
</evidence>
<dbReference type="Gene3D" id="3.40.50.300">
    <property type="entry name" value="P-loop containing nucleotide triphosphate hydrolases"/>
    <property type="match status" value="1"/>
</dbReference>
<dbReference type="AlphaFoldDB" id="A0A1V1P6J9"/>
<accession>A0A1V1P6J9</accession>
<dbReference type="InterPro" id="IPR019489">
    <property type="entry name" value="Clp_ATPase_C"/>
</dbReference>
<dbReference type="Pfam" id="PF10431">
    <property type="entry name" value="ClpB_D2-small"/>
    <property type="match status" value="1"/>
</dbReference>
<dbReference type="GO" id="GO:0051603">
    <property type="term" value="P:proteolysis involved in protein catabolic process"/>
    <property type="evidence" value="ECO:0007669"/>
    <property type="project" value="TreeGrafter"/>
</dbReference>
<evidence type="ECO:0000259" key="5">
    <source>
        <dbReference type="SMART" id="SM01086"/>
    </source>
</evidence>
<evidence type="ECO:0000256" key="3">
    <source>
        <dbReference type="ARBA" id="ARBA00023186"/>
    </source>
</evidence>
<keyword evidence="1" id="KW-0547">Nucleotide-binding</keyword>
<evidence type="ECO:0000313" key="6">
    <source>
        <dbReference type="EMBL" id="ETR70413.1"/>
    </source>
</evidence>
<feature type="domain" description="Clp ATPase C-terminal" evidence="5">
    <location>
        <begin position="331"/>
        <end position="416"/>
    </location>
</feature>
<dbReference type="InterPro" id="IPR027417">
    <property type="entry name" value="P-loop_NTPase"/>
</dbReference>
<evidence type="ECO:0000313" key="7">
    <source>
        <dbReference type="Proteomes" id="UP000189670"/>
    </source>
</evidence>
<feature type="domain" description="AAA+ ATPase" evidence="4">
    <location>
        <begin position="120"/>
        <end position="233"/>
    </location>
</feature>
<dbReference type="SMART" id="SM01086">
    <property type="entry name" value="ClpB_D2-small"/>
    <property type="match status" value="1"/>
</dbReference>
<dbReference type="InterPro" id="IPR003593">
    <property type="entry name" value="AAA+_ATPase"/>
</dbReference>
<dbReference type="GO" id="GO:0016887">
    <property type="term" value="F:ATP hydrolysis activity"/>
    <property type="evidence" value="ECO:0007669"/>
    <property type="project" value="InterPro"/>
</dbReference>
<dbReference type="GO" id="GO:0005524">
    <property type="term" value="F:ATP binding"/>
    <property type="evidence" value="ECO:0007669"/>
    <property type="project" value="UniProtKB-KW"/>
</dbReference>
<keyword evidence="2" id="KW-0067">ATP-binding</keyword>
<dbReference type="PANTHER" id="PTHR48102">
    <property type="entry name" value="ATP-DEPENDENT CLP PROTEASE ATP-BINDING SUBUNIT CLPX-LIKE, MITOCHONDRIAL-RELATED"/>
    <property type="match status" value="1"/>
</dbReference>
<reference evidence="7" key="1">
    <citation type="submission" date="2012-11" db="EMBL/GenBank/DDBJ databases">
        <authorList>
            <person name="Lucero-Rivera Y.E."/>
            <person name="Tovar-Ramirez D."/>
        </authorList>
    </citation>
    <scope>NUCLEOTIDE SEQUENCE [LARGE SCALE GENOMIC DNA]</scope>
    <source>
        <strain evidence="7">Araruama</strain>
    </source>
</reference>
<evidence type="ECO:0000256" key="1">
    <source>
        <dbReference type="ARBA" id="ARBA00022741"/>
    </source>
</evidence>
<dbReference type="Gene3D" id="1.10.8.60">
    <property type="match status" value="1"/>
</dbReference>
<gene>
    <name evidence="6" type="ORF">OMM_03262</name>
</gene>
<dbReference type="Proteomes" id="UP000189670">
    <property type="component" value="Unassembled WGS sequence"/>
</dbReference>
<evidence type="ECO:0000259" key="4">
    <source>
        <dbReference type="SMART" id="SM00382"/>
    </source>
</evidence>
<dbReference type="PANTHER" id="PTHR48102:SF7">
    <property type="entry name" value="ATP-DEPENDENT CLP PROTEASE ATP-BINDING SUBUNIT CLPX-LIKE, MITOCHONDRIAL"/>
    <property type="match status" value="1"/>
</dbReference>
<sequence length="593" mass="67462">MRLGGITMKVTKNERMPKADELAQELSNFLNQKFGSRIKIIPTAAFFPDEDETVRPPPEEKDFEIKFDLKPEELVAYLDQYIVRQDKAKAILATKICTHFNRVKYQRDNEGKVSDTVGRIKNNVLMLGPTGVGKTYLIKLIANKLGVPFVKGDATKFTEAGYVGADVEDLIRDLLREADHNLELAQYGIVYIDEVDKIASSNDAFGHDISRSGVQRALLKPMEETDIDLKASHDPIGIMEDFESYRKTGKRNKRVLNTRNILFIMSGAFADIKDIIKKRVASQKMGFGAKINTPEEDALFLRKIKSEDLIEYGFESEFVGRLPVNAVLDPLSVDDLFTILKNPNNPTILGKKMDFMAYEIKIKFSDEALFMLAEQAYSQKTGARGLVSAIEEALLIFEKKLPSTKIKKIAITKDVISSPQKVLDSLLADPHHSKWTDQYNRVANDELANMSQYIQENRERLSKQFSVDLTDNNRVTYLADYCCQNIMDLETSFSRIQTAFSNVDKIETDFKKAHKIEIILETSARDYLVQQQLERALGIENFFEWFNKNFEYALKLIHEKKGQSSFVIPKEALVDSEVYLENLVKDHLQGVGS</sequence>
<name>A0A1V1P6J9_9BACT</name>